<keyword evidence="9" id="KW-1185">Reference proteome</keyword>
<dbReference type="AlphaFoldDB" id="A0A2K3UXI1"/>
<evidence type="ECO:0000256" key="4">
    <source>
        <dbReference type="ARBA" id="ARBA00023002"/>
    </source>
</evidence>
<comment type="caution">
    <text evidence="8">The sequence shown here is derived from an EMBL/GenBank/DDBJ whole genome shotgun (WGS) entry which is preliminary data.</text>
</comment>
<dbReference type="PRINTS" id="PR00359">
    <property type="entry name" value="BP450"/>
</dbReference>
<keyword evidence="5 7" id="KW-0408">Iron</keyword>
<reference evidence="8 9" key="1">
    <citation type="submission" date="2018-01" db="EMBL/GenBank/DDBJ databases">
        <title>Deinococcus koreensis sp. nov., a radiation-resistant bacterium isolated from river water.</title>
        <authorList>
            <person name="Choi A."/>
        </authorList>
    </citation>
    <scope>NUCLEOTIDE SEQUENCE [LARGE SCALE GENOMIC DNA]</scope>
    <source>
        <strain evidence="8 9">SJW1-2</strain>
    </source>
</reference>
<dbReference type="InterPro" id="IPR017972">
    <property type="entry name" value="Cyt_P450_CS"/>
</dbReference>
<accession>A0A2K3UXI1</accession>
<dbReference type="Proteomes" id="UP000236379">
    <property type="component" value="Unassembled WGS sequence"/>
</dbReference>
<comment type="similarity">
    <text evidence="1 7">Belongs to the cytochrome P450 family.</text>
</comment>
<evidence type="ECO:0000313" key="9">
    <source>
        <dbReference type="Proteomes" id="UP000236379"/>
    </source>
</evidence>
<dbReference type="GO" id="GO:0020037">
    <property type="term" value="F:heme binding"/>
    <property type="evidence" value="ECO:0007669"/>
    <property type="project" value="InterPro"/>
</dbReference>
<dbReference type="SUPFAM" id="SSF48264">
    <property type="entry name" value="Cytochrome P450"/>
    <property type="match status" value="1"/>
</dbReference>
<evidence type="ECO:0000313" key="8">
    <source>
        <dbReference type="EMBL" id="PNY81234.1"/>
    </source>
</evidence>
<evidence type="ECO:0000256" key="2">
    <source>
        <dbReference type="ARBA" id="ARBA00022617"/>
    </source>
</evidence>
<dbReference type="CDD" id="cd20625">
    <property type="entry name" value="CYP164-like"/>
    <property type="match status" value="1"/>
</dbReference>
<dbReference type="InterPro" id="IPR036396">
    <property type="entry name" value="Cyt_P450_sf"/>
</dbReference>
<evidence type="ECO:0000256" key="5">
    <source>
        <dbReference type="ARBA" id="ARBA00023004"/>
    </source>
</evidence>
<proteinExistence type="inferred from homology"/>
<dbReference type="Pfam" id="PF00067">
    <property type="entry name" value="p450"/>
    <property type="match status" value="1"/>
</dbReference>
<keyword evidence="3 7" id="KW-0479">Metal-binding</keyword>
<organism evidence="8 9">
    <name type="scientific">Deinococcus koreensis</name>
    <dbReference type="NCBI Taxonomy" id="2054903"/>
    <lineage>
        <taxon>Bacteria</taxon>
        <taxon>Thermotogati</taxon>
        <taxon>Deinococcota</taxon>
        <taxon>Deinococci</taxon>
        <taxon>Deinococcales</taxon>
        <taxon>Deinococcaceae</taxon>
        <taxon>Deinococcus</taxon>
    </lineage>
</organism>
<dbReference type="InterPro" id="IPR002397">
    <property type="entry name" value="Cyt_P450_B"/>
</dbReference>
<evidence type="ECO:0000256" key="6">
    <source>
        <dbReference type="ARBA" id="ARBA00023033"/>
    </source>
</evidence>
<evidence type="ECO:0000256" key="7">
    <source>
        <dbReference type="RuleBase" id="RU000461"/>
    </source>
</evidence>
<dbReference type="GO" id="GO:0005506">
    <property type="term" value="F:iron ion binding"/>
    <property type="evidence" value="ECO:0007669"/>
    <property type="project" value="InterPro"/>
</dbReference>
<sequence>MTAPRAALPAGLFAPDILADPYPMYADLRARSGAFWQAHPQGEGGMWMFTRHADVEQVLKDTRLTKDASRVRDVGAQAMPGHMLDRDPPDHTRMRKLVAHAFTPRVIEEQEGHIRDIARTLLEQVAPGEPFEAMTGYAMPLPVIVIAELLGVPPEDRELFRRWSGDFIDGGDFATATPESAARAQQGIMALGQYFGELVETRRAQPRDDLISHLVRAEDELGALRPGELVSNCLLLVIAGHETTVNLIGNGLKALLDHPQELERLRAQPALMPGAIEEMLRYDPPVQRALFRAALEDVEIGGQHVGQGEQVSAIIGAANRDPAAFVEPDRFDIGRSPNRHLSFGRGLHFCLGAPLAKLEARVAFEEVLKVFPRMELKSFTRRPSTMFRGLGELWVESG</sequence>
<dbReference type="RefSeq" id="WP_103311677.1">
    <property type="nucleotide sequence ID" value="NZ_PPPD01000001.1"/>
</dbReference>
<dbReference type="Gene3D" id="1.10.630.10">
    <property type="entry name" value="Cytochrome P450"/>
    <property type="match status" value="1"/>
</dbReference>
<keyword evidence="2 7" id="KW-0349">Heme</keyword>
<dbReference type="PRINTS" id="PR00385">
    <property type="entry name" value="P450"/>
</dbReference>
<keyword evidence="6 7" id="KW-0503">Monooxygenase</keyword>
<keyword evidence="4 7" id="KW-0560">Oxidoreductase</keyword>
<name>A0A2K3UXI1_9DEIO</name>
<dbReference type="PANTHER" id="PTHR46696">
    <property type="entry name" value="P450, PUTATIVE (EUROFUNG)-RELATED"/>
    <property type="match status" value="1"/>
</dbReference>
<dbReference type="FunFam" id="1.10.630.10:FF:000018">
    <property type="entry name" value="Cytochrome P450 monooxygenase"/>
    <property type="match status" value="1"/>
</dbReference>
<dbReference type="InterPro" id="IPR001128">
    <property type="entry name" value="Cyt_P450"/>
</dbReference>
<dbReference type="OrthoDB" id="9801155at2"/>
<dbReference type="GO" id="GO:0004497">
    <property type="term" value="F:monooxygenase activity"/>
    <property type="evidence" value="ECO:0007669"/>
    <property type="project" value="UniProtKB-KW"/>
</dbReference>
<dbReference type="GO" id="GO:0016705">
    <property type="term" value="F:oxidoreductase activity, acting on paired donors, with incorporation or reduction of molecular oxygen"/>
    <property type="evidence" value="ECO:0007669"/>
    <property type="project" value="InterPro"/>
</dbReference>
<evidence type="ECO:0000256" key="3">
    <source>
        <dbReference type="ARBA" id="ARBA00022723"/>
    </source>
</evidence>
<dbReference type="EMBL" id="PPPD01000001">
    <property type="protein sequence ID" value="PNY81234.1"/>
    <property type="molecule type" value="Genomic_DNA"/>
</dbReference>
<dbReference type="PANTHER" id="PTHR46696:SF1">
    <property type="entry name" value="CYTOCHROME P450 YJIB-RELATED"/>
    <property type="match status" value="1"/>
</dbReference>
<evidence type="ECO:0000256" key="1">
    <source>
        <dbReference type="ARBA" id="ARBA00010617"/>
    </source>
</evidence>
<dbReference type="PROSITE" id="PS00086">
    <property type="entry name" value="CYTOCHROME_P450"/>
    <property type="match status" value="1"/>
</dbReference>
<gene>
    <name evidence="8" type="ORF">CVO96_07420</name>
</gene>
<protein>
    <submittedName>
        <fullName evidence="8">Cytochrome P450</fullName>
    </submittedName>
</protein>